<keyword evidence="4" id="KW-1185">Reference proteome</keyword>
<evidence type="ECO:0000256" key="1">
    <source>
        <dbReference type="SAM" id="MobiDB-lite"/>
    </source>
</evidence>
<keyword evidence="2" id="KW-0472">Membrane</keyword>
<feature type="compositionally biased region" description="Basic and acidic residues" evidence="1">
    <location>
        <begin position="65"/>
        <end position="86"/>
    </location>
</feature>
<dbReference type="EMBL" id="CAKOFQ010006702">
    <property type="protein sequence ID" value="CAH1962580.1"/>
    <property type="molecule type" value="Genomic_DNA"/>
</dbReference>
<evidence type="ECO:0008006" key="5">
    <source>
        <dbReference type="Google" id="ProtNLM"/>
    </source>
</evidence>
<evidence type="ECO:0000313" key="4">
    <source>
        <dbReference type="Proteomes" id="UP001152888"/>
    </source>
</evidence>
<sequence>MFWYQGADEDDEEDLMFSPALLARRASESWIDTPPVENLATQTSLQRKKSLPDFQELPRHTGPMSREETSYLSSARREEVRRQQDEKERLRANPLLYLVSPQVKAWFTRQQLLLVVLFVNVTLAIMFFKLLT</sequence>
<evidence type="ECO:0000313" key="3">
    <source>
        <dbReference type="EMBL" id="CAH1962580.1"/>
    </source>
</evidence>
<proteinExistence type="predicted"/>
<dbReference type="OrthoDB" id="284854at2759"/>
<comment type="caution">
    <text evidence="3">The sequence shown here is derived from an EMBL/GenBank/DDBJ whole genome shotgun (WGS) entry which is preliminary data.</text>
</comment>
<organism evidence="3 4">
    <name type="scientific">Acanthoscelides obtectus</name>
    <name type="common">Bean weevil</name>
    <name type="synonym">Bruchus obtectus</name>
    <dbReference type="NCBI Taxonomy" id="200917"/>
    <lineage>
        <taxon>Eukaryota</taxon>
        <taxon>Metazoa</taxon>
        <taxon>Ecdysozoa</taxon>
        <taxon>Arthropoda</taxon>
        <taxon>Hexapoda</taxon>
        <taxon>Insecta</taxon>
        <taxon>Pterygota</taxon>
        <taxon>Neoptera</taxon>
        <taxon>Endopterygota</taxon>
        <taxon>Coleoptera</taxon>
        <taxon>Polyphaga</taxon>
        <taxon>Cucujiformia</taxon>
        <taxon>Chrysomeloidea</taxon>
        <taxon>Chrysomelidae</taxon>
        <taxon>Bruchinae</taxon>
        <taxon>Bruchini</taxon>
        <taxon>Acanthoscelides</taxon>
    </lineage>
</organism>
<protein>
    <recommendedName>
        <fullName evidence="5">Junctophilin</fullName>
    </recommendedName>
</protein>
<feature type="region of interest" description="Disordered" evidence="1">
    <location>
        <begin position="41"/>
        <end position="86"/>
    </location>
</feature>
<keyword evidence="2" id="KW-1133">Transmembrane helix</keyword>
<dbReference type="Proteomes" id="UP001152888">
    <property type="component" value="Unassembled WGS sequence"/>
</dbReference>
<evidence type="ECO:0000256" key="2">
    <source>
        <dbReference type="SAM" id="Phobius"/>
    </source>
</evidence>
<feature type="transmembrane region" description="Helical" evidence="2">
    <location>
        <begin position="112"/>
        <end position="131"/>
    </location>
</feature>
<keyword evidence="2" id="KW-0812">Transmembrane</keyword>
<accession>A0A9P0JY15</accession>
<name>A0A9P0JY15_ACAOB</name>
<dbReference type="AlphaFoldDB" id="A0A9P0JY15"/>
<reference evidence="3" key="1">
    <citation type="submission" date="2022-03" db="EMBL/GenBank/DDBJ databases">
        <authorList>
            <person name="Sayadi A."/>
        </authorList>
    </citation>
    <scope>NUCLEOTIDE SEQUENCE</scope>
</reference>
<gene>
    <name evidence="3" type="ORF">ACAOBT_LOCUS4738</name>
</gene>